<keyword evidence="3 4" id="KW-0443">Lipid metabolism</keyword>
<keyword evidence="1 4" id="KW-0378">Hydrolase</keyword>
<dbReference type="SUPFAM" id="SSF52151">
    <property type="entry name" value="FabD/lysophospholipase-like"/>
    <property type="match status" value="1"/>
</dbReference>
<comment type="caution">
    <text evidence="4">Lacks conserved residue(s) required for the propagation of feature annotation.</text>
</comment>
<feature type="short sequence motif" description="GXSXG" evidence="4">
    <location>
        <begin position="53"/>
        <end position="57"/>
    </location>
</feature>
<dbReference type="Gene3D" id="3.40.1090.10">
    <property type="entry name" value="Cytosolic phospholipase A2 catalytic domain"/>
    <property type="match status" value="2"/>
</dbReference>
<dbReference type="GO" id="GO:0016042">
    <property type="term" value="P:lipid catabolic process"/>
    <property type="evidence" value="ECO:0007669"/>
    <property type="project" value="UniProtKB-UniRule"/>
</dbReference>
<keyword evidence="5" id="KW-0472">Membrane</keyword>
<evidence type="ECO:0000256" key="2">
    <source>
        <dbReference type="ARBA" id="ARBA00022963"/>
    </source>
</evidence>
<evidence type="ECO:0000256" key="3">
    <source>
        <dbReference type="ARBA" id="ARBA00023098"/>
    </source>
</evidence>
<evidence type="ECO:0000259" key="6">
    <source>
        <dbReference type="PROSITE" id="PS51635"/>
    </source>
</evidence>
<accession>A0A2T4UCQ3</accession>
<reference evidence="7 8" key="1">
    <citation type="submission" date="2018-03" db="EMBL/GenBank/DDBJ databases">
        <title>Aquarubrobacter algicola gen. nov., sp. nov., a novel actinobacterium isolated from shallow eutrophic lake during the end of cyanobacterial harmful algal blooms.</title>
        <authorList>
            <person name="Chun S.J."/>
        </authorList>
    </citation>
    <scope>NUCLEOTIDE SEQUENCE [LARGE SCALE GENOMIC DNA]</scope>
    <source>
        <strain evidence="7 8">Seoho-28</strain>
    </source>
</reference>
<dbReference type="AlphaFoldDB" id="A0A2T4UCQ3"/>
<dbReference type="PANTHER" id="PTHR14226">
    <property type="entry name" value="NEUROPATHY TARGET ESTERASE/SWISS CHEESE D.MELANOGASTER"/>
    <property type="match status" value="1"/>
</dbReference>
<gene>
    <name evidence="7" type="ORF">C7Y72_20760</name>
</gene>
<dbReference type="InterPro" id="IPR016035">
    <property type="entry name" value="Acyl_Trfase/lysoPLipase"/>
</dbReference>
<evidence type="ECO:0000313" key="7">
    <source>
        <dbReference type="EMBL" id="PTL55005.1"/>
    </source>
</evidence>
<name>A0A2T4UCQ3_9ACTN</name>
<dbReference type="Proteomes" id="UP000240739">
    <property type="component" value="Unassembled WGS sequence"/>
</dbReference>
<keyword evidence="8" id="KW-1185">Reference proteome</keyword>
<evidence type="ECO:0000313" key="8">
    <source>
        <dbReference type="Proteomes" id="UP000240739"/>
    </source>
</evidence>
<dbReference type="GO" id="GO:0016787">
    <property type="term" value="F:hydrolase activity"/>
    <property type="evidence" value="ECO:0007669"/>
    <property type="project" value="UniProtKB-UniRule"/>
</dbReference>
<dbReference type="InterPro" id="IPR002641">
    <property type="entry name" value="PNPLA_dom"/>
</dbReference>
<dbReference type="PANTHER" id="PTHR14226:SF78">
    <property type="entry name" value="SLR0060 PROTEIN"/>
    <property type="match status" value="1"/>
</dbReference>
<feature type="domain" description="PNPLA" evidence="6">
    <location>
        <begin position="19"/>
        <end position="223"/>
    </location>
</feature>
<feature type="active site" description="Nucleophile" evidence="4">
    <location>
        <position position="55"/>
    </location>
</feature>
<dbReference type="RefSeq" id="WP_107571106.1">
    <property type="nucleotide sequence ID" value="NZ_PYYB01000004.1"/>
</dbReference>
<sequence length="336" mass="35052">MPLRAPVRPRTARPRVGLVLGAGGITGIAWLAGALRALREHGYDPADADLIAGTSAGAVAATVLAAGHDPCDLLAFAEDPGLLREAIVAATAGRGPEGLALPLPGSLGLASSSLLRGGPRRRLGALTGLLPRGVRSSDEIRGLTHAAARPGWPADRRLWLHTWDVRAGRLVTFGRDGAPAATVADAVAASCAVPSYYRPVTIGGRRYVDGGIRSLTNADLLAGEPLDTVLVLTPFSARERGPLLDTAVYGLARTATAARTGRELDRLRAAGMHAALLTPAPADLRAMGLNPMDRGRSRRVLETAHASVAARLDATLDGVPLPAARRRRRRHLRLAA</sequence>
<feature type="short sequence motif" description="DGA/G" evidence="4">
    <location>
        <begin position="209"/>
        <end position="211"/>
    </location>
</feature>
<proteinExistence type="predicted"/>
<evidence type="ECO:0000256" key="4">
    <source>
        <dbReference type="PROSITE-ProRule" id="PRU01161"/>
    </source>
</evidence>
<dbReference type="Pfam" id="PF01734">
    <property type="entry name" value="Patatin"/>
    <property type="match status" value="1"/>
</dbReference>
<feature type="active site" description="Proton acceptor" evidence="4">
    <location>
        <position position="209"/>
    </location>
</feature>
<evidence type="ECO:0000256" key="1">
    <source>
        <dbReference type="ARBA" id="ARBA00022801"/>
    </source>
</evidence>
<keyword evidence="5" id="KW-1133">Transmembrane helix</keyword>
<dbReference type="PROSITE" id="PS51635">
    <property type="entry name" value="PNPLA"/>
    <property type="match status" value="1"/>
</dbReference>
<dbReference type="InterPro" id="IPR050301">
    <property type="entry name" value="NTE"/>
</dbReference>
<dbReference type="OrthoDB" id="2339873at2"/>
<keyword evidence="2 4" id="KW-0442">Lipid degradation</keyword>
<protein>
    <submittedName>
        <fullName evidence="7">Patatin</fullName>
    </submittedName>
</protein>
<dbReference type="EMBL" id="PYYB01000004">
    <property type="protein sequence ID" value="PTL55005.1"/>
    <property type="molecule type" value="Genomic_DNA"/>
</dbReference>
<feature type="transmembrane region" description="Helical" evidence="5">
    <location>
        <begin position="16"/>
        <end position="35"/>
    </location>
</feature>
<keyword evidence="5" id="KW-0812">Transmembrane</keyword>
<comment type="caution">
    <text evidence="7">The sequence shown here is derived from an EMBL/GenBank/DDBJ whole genome shotgun (WGS) entry which is preliminary data.</text>
</comment>
<organism evidence="7 8">
    <name type="scientific">Paraconexibacter algicola</name>
    <dbReference type="NCBI Taxonomy" id="2133960"/>
    <lineage>
        <taxon>Bacteria</taxon>
        <taxon>Bacillati</taxon>
        <taxon>Actinomycetota</taxon>
        <taxon>Thermoleophilia</taxon>
        <taxon>Solirubrobacterales</taxon>
        <taxon>Paraconexibacteraceae</taxon>
        <taxon>Paraconexibacter</taxon>
    </lineage>
</organism>
<evidence type="ECO:0000256" key="5">
    <source>
        <dbReference type="SAM" id="Phobius"/>
    </source>
</evidence>